<evidence type="ECO:0000313" key="1">
    <source>
        <dbReference type="EMBL" id="MFL0246235.1"/>
    </source>
</evidence>
<dbReference type="EMBL" id="JBJHZZ010000002">
    <property type="protein sequence ID" value="MFL0246235.1"/>
    <property type="molecule type" value="Genomic_DNA"/>
</dbReference>
<gene>
    <name evidence="1" type="ORF">ACJDUG_04480</name>
</gene>
<organism evidence="1 2">
    <name type="scientific">Candidatus Clostridium stratigraminis</name>
    <dbReference type="NCBI Taxonomy" id="3381661"/>
    <lineage>
        <taxon>Bacteria</taxon>
        <taxon>Bacillati</taxon>
        <taxon>Bacillota</taxon>
        <taxon>Clostridia</taxon>
        <taxon>Eubacteriales</taxon>
        <taxon>Clostridiaceae</taxon>
        <taxon>Clostridium</taxon>
    </lineage>
</organism>
<proteinExistence type="predicted"/>
<comment type="caution">
    <text evidence="1">The sequence shown here is derived from an EMBL/GenBank/DDBJ whole genome shotgun (WGS) entry which is preliminary data.</text>
</comment>
<dbReference type="RefSeq" id="WP_406768712.1">
    <property type="nucleotide sequence ID" value="NZ_JBJHZZ010000002.1"/>
</dbReference>
<accession>A0ABW8T1G3</accession>
<reference evidence="1 2" key="1">
    <citation type="submission" date="2024-11" db="EMBL/GenBank/DDBJ databases">
        <authorList>
            <person name="Heng Y.C."/>
            <person name="Lim A.C.H."/>
            <person name="Lee J.K.Y."/>
            <person name="Kittelmann S."/>
        </authorList>
    </citation>
    <scope>NUCLEOTIDE SEQUENCE [LARGE SCALE GENOMIC DNA]</scope>
    <source>
        <strain evidence="1 2">WILCCON 0185</strain>
    </source>
</reference>
<keyword evidence="2" id="KW-1185">Reference proteome</keyword>
<dbReference type="Proteomes" id="UP001623591">
    <property type="component" value="Unassembled WGS sequence"/>
</dbReference>
<protein>
    <submittedName>
        <fullName evidence="1">Uncharacterized protein</fullName>
    </submittedName>
</protein>
<name>A0ABW8T1G3_9CLOT</name>
<sequence>MKSSYEKYSSMTSMNFGEINWKPNVKYYGENTPKLIDFVIKNLLNKYCIFFTK</sequence>
<evidence type="ECO:0000313" key="2">
    <source>
        <dbReference type="Proteomes" id="UP001623591"/>
    </source>
</evidence>